<dbReference type="PANTHER" id="PTHR47495:SF2">
    <property type="entry name" value="ALDEHYDE DEHYDROGENASE"/>
    <property type="match status" value="1"/>
</dbReference>
<dbReference type="InterPro" id="IPR008274">
    <property type="entry name" value="AldOxase/xan_DH_MoCoBD1"/>
</dbReference>
<dbReference type="SMART" id="SM01008">
    <property type="entry name" value="Ald_Xan_dh_C"/>
    <property type="match status" value="1"/>
</dbReference>
<name>A0A679GDT2_9GAMM</name>
<dbReference type="KEGG" id="poj:PtoMrB4_22520"/>
<dbReference type="Gene3D" id="3.90.1170.50">
    <property type="entry name" value="Aldehyde oxidase/xanthine dehydrogenase, a/b hammerhead"/>
    <property type="match status" value="1"/>
</dbReference>
<dbReference type="Gene3D" id="3.30.365.10">
    <property type="entry name" value="Aldehyde oxidase/xanthine dehydrogenase, molybdopterin binding domain"/>
    <property type="match status" value="4"/>
</dbReference>
<evidence type="ECO:0000313" key="3">
    <source>
        <dbReference type="Proteomes" id="UP000501237"/>
    </source>
</evidence>
<evidence type="ECO:0000259" key="1">
    <source>
        <dbReference type="SMART" id="SM01008"/>
    </source>
</evidence>
<dbReference type="InterPro" id="IPR012368">
    <property type="entry name" value="OxRdtase_Mopterin-bd_su_IorB"/>
</dbReference>
<sequence>MSTFEQDAAPETGIFNVSRRTFLRGSGGLALGVLFSPLLDAAELLAGNGSFEPNAFVRIDRSGQVTVIAKHVEMGQGAYTGLATLVAEELDADWSRVVVEGAPADAKRYNNLAFGPFQGTGGSSSIANAYEQMRKAGATARAMLVAAAARQWQVPADSLRVEQGVISHAASGRKAGFGELAEAAARESVPASVPLKEPKDFRLIGQAVPRKDSPDKTDGRAVFTQDFKLPGMLVAVVAYPPRFGAVPSKVDAARAKAVPGVVEVVEFRDLPHGRAGVAVLAHNTWAARSGRDALAVEWDEQRAFTLGSEEIFARYRDAAAQPGTVATRQGEVEPVLAKAHQRIEAEFEFPYLAHSAMEPMNCLVRLSEGACELWNGEQWQTGDQASVARLLGIAPEKVTITQLYAGGSFGRRANPVSDYPLEAVAIAKAAWDKGVKAPVKLVWTREDDTRGGYYRPAYLHRARLALDAEGRLTAWHHRIVGQSIIKGTGFEAVMIKDGVDQTSVEGLSNLSYAVPNLQVELSTPSDIGVPVQWWRSVGHTHTGFAAEVLVDEAATTAGKDPYAFRHGLLEKHPRHRGVLELVADKAGWSQPLKPGAEGEKRGRGIAVHESFGSYVAQVAEVTVKADGSFRVDRVVCAVDCGLAINPDVIKAQMEGGIGFGLAAALHGAITLREGRVEQSNFHDYQVLRMNEMPVVEVHILPSAEKPTGVGEPGVPPLAPAVANALYAATGVRLRKLPFPSQVKA</sequence>
<dbReference type="InterPro" id="IPR006311">
    <property type="entry name" value="TAT_signal"/>
</dbReference>
<dbReference type="EMBL" id="AP022642">
    <property type="protein sequence ID" value="BCA28275.1"/>
    <property type="molecule type" value="Genomic_DNA"/>
</dbReference>
<dbReference type="InterPro" id="IPR037165">
    <property type="entry name" value="AldOxase/xan_DH_Mopterin-bd_sf"/>
</dbReference>
<dbReference type="GeneID" id="57397471"/>
<dbReference type="InterPro" id="IPR052516">
    <property type="entry name" value="N-heterocyclic_Hydroxylase"/>
</dbReference>
<dbReference type="InterPro" id="IPR036856">
    <property type="entry name" value="Ald_Oxase/Xan_DH_a/b_sf"/>
</dbReference>
<feature type="domain" description="Aldehyde oxidase/xanthine dehydrogenase a/b hammerhead" evidence="1">
    <location>
        <begin position="218"/>
        <end position="302"/>
    </location>
</feature>
<accession>A0A679GDT2</accession>
<proteinExistence type="predicted"/>
<dbReference type="Proteomes" id="UP000501237">
    <property type="component" value="Chromosome"/>
</dbReference>
<dbReference type="PIRSF" id="PIRSF036389">
    <property type="entry name" value="IOR_B"/>
    <property type="match status" value="1"/>
</dbReference>
<gene>
    <name evidence="2" type="ORF">PtoMrB4_22520</name>
</gene>
<dbReference type="PROSITE" id="PS51318">
    <property type="entry name" value="TAT"/>
    <property type="match status" value="1"/>
</dbReference>
<dbReference type="GO" id="GO:0016491">
    <property type="term" value="F:oxidoreductase activity"/>
    <property type="evidence" value="ECO:0007669"/>
    <property type="project" value="InterPro"/>
</dbReference>
<organism evidence="2 3">
    <name type="scientific">Metapseudomonas otitidis</name>
    <dbReference type="NCBI Taxonomy" id="319939"/>
    <lineage>
        <taxon>Bacteria</taxon>
        <taxon>Pseudomonadati</taxon>
        <taxon>Pseudomonadota</taxon>
        <taxon>Gammaproteobacteria</taxon>
        <taxon>Pseudomonadales</taxon>
        <taxon>Pseudomonadaceae</taxon>
        <taxon>Metapseudomonas</taxon>
    </lineage>
</organism>
<dbReference type="Pfam" id="PF20256">
    <property type="entry name" value="MoCoBD_2"/>
    <property type="match status" value="2"/>
</dbReference>
<dbReference type="SUPFAM" id="SSF54665">
    <property type="entry name" value="CO dehydrogenase molybdoprotein N-domain-like"/>
    <property type="match status" value="1"/>
</dbReference>
<evidence type="ECO:0000313" key="2">
    <source>
        <dbReference type="EMBL" id="BCA28275.1"/>
    </source>
</evidence>
<dbReference type="RefSeq" id="WP_172433300.1">
    <property type="nucleotide sequence ID" value="NZ_AP022642.1"/>
</dbReference>
<reference evidence="2 3" key="1">
    <citation type="journal article" date="2020" name="Microbiol. Resour. Announc.">
        <title>Complete genome sequence of Pseudomonas otitidis strain MrB4, isolated from Lake Biwa in Japan.</title>
        <authorList>
            <person name="Miyazaki K."/>
            <person name="Hase E."/>
            <person name="Maruya T."/>
        </authorList>
    </citation>
    <scope>NUCLEOTIDE SEQUENCE [LARGE SCALE GENOMIC DNA]</scope>
    <source>
        <strain evidence="2 3">MrB4</strain>
    </source>
</reference>
<dbReference type="AlphaFoldDB" id="A0A679GDT2"/>
<protein>
    <submittedName>
        <fullName evidence="2">Exported oxidoreductase subunit</fullName>
    </submittedName>
</protein>
<dbReference type="PANTHER" id="PTHR47495">
    <property type="entry name" value="ALDEHYDE DEHYDROGENASE"/>
    <property type="match status" value="1"/>
</dbReference>
<dbReference type="InterPro" id="IPR000674">
    <property type="entry name" value="Ald_Oxase/Xan_DH_a/b"/>
</dbReference>
<dbReference type="SUPFAM" id="SSF56003">
    <property type="entry name" value="Molybdenum cofactor-binding domain"/>
    <property type="match status" value="2"/>
</dbReference>
<dbReference type="InterPro" id="IPR046867">
    <property type="entry name" value="AldOxase/xan_DH_MoCoBD2"/>
</dbReference>
<dbReference type="Pfam" id="PF02738">
    <property type="entry name" value="MoCoBD_1"/>
    <property type="match status" value="1"/>
</dbReference>